<dbReference type="AlphaFoldDB" id="A0A0D1CJK5"/>
<accession>A0A0D1CJK5</accession>
<evidence type="ECO:0000313" key="2">
    <source>
        <dbReference type="Proteomes" id="UP000032232"/>
    </source>
</evidence>
<dbReference type="InterPro" id="IPR049574">
    <property type="entry name" value="CrtA-like"/>
</dbReference>
<keyword evidence="1" id="KW-0560">Oxidoreductase</keyword>
<organism evidence="1 2">
    <name type="scientific">Jannaschia aquimarina</name>
    <dbReference type="NCBI Taxonomy" id="935700"/>
    <lineage>
        <taxon>Bacteria</taxon>
        <taxon>Pseudomonadati</taxon>
        <taxon>Pseudomonadota</taxon>
        <taxon>Alphaproteobacteria</taxon>
        <taxon>Rhodobacterales</taxon>
        <taxon>Roseobacteraceae</taxon>
        <taxon>Jannaschia</taxon>
    </lineage>
</organism>
<dbReference type="Proteomes" id="UP000032232">
    <property type="component" value="Unassembled WGS sequence"/>
</dbReference>
<gene>
    <name evidence="1" type="primary">crtA</name>
    <name evidence="1" type="ORF">jaqu_31970</name>
</gene>
<reference evidence="1 2" key="1">
    <citation type="submission" date="2015-02" db="EMBL/GenBank/DDBJ databases">
        <title>Genome Sequence of Jannaschia aquimarina DSM28248, a member of the Roseobacter clade.</title>
        <authorList>
            <person name="Voget S."/>
            <person name="Daniel R."/>
        </authorList>
    </citation>
    <scope>NUCLEOTIDE SEQUENCE [LARGE SCALE GENOMIC DNA]</scope>
    <source>
        <strain evidence="1 2">GSW-M26</strain>
    </source>
</reference>
<comment type="caution">
    <text evidence="1">The sequence shown here is derived from an EMBL/GenBank/DDBJ whole genome shotgun (WGS) entry which is preliminary data.</text>
</comment>
<sequence length="209" mass="22754">MGLARPSLRATPGLEFFRLMGSGTGEGFTPFPNTAVWAILAVWHDADSAAKGLQNGVHATWTARAAESCRLSLTTISARGAWGGVAPFLPGARPVPGPVAVLTRATLHPAKALRFWKRVPDISSRIGADPHVMLKIGVGEVPWLHQVTFSIWPDTAAMTRFAREAGPHAEAIRAVREEDWFREELYARFEVREAAGTWHGRPMQEALAA</sequence>
<dbReference type="EC" id="1.14.15.9" evidence="1"/>
<dbReference type="PATRIC" id="fig|935700.4.peg.3302"/>
<protein>
    <submittedName>
        <fullName evidence="1">CrtA protein</fullName>
        <ecNumber evidence="1">1.14.15.9</ecNumber>
    </submittedName>
</protein>
<dbReference type="EMBL" id="JYFE01000060">
    <property type="protein sequence ID" value="KIT14872.1"/>
    <property type="molecule type" value="Genomic_DNA"/>
</dbReference>
<dbReference type="STRING" id="935700.jaqu_31970"/>
<keyword evidence="2" id="KW-1185">Reference proteome</keyword>
<dbReference type="CDD" id="cd21650">
    <property type="entry name" value="CrtA-like"/>
    <property type="match status" value="1"/>
</dbReference>
<name>A0A0D1CJK5_9RHOB</name>
<dbReference type="GO" id="GO:0043823">
    <property type="term" value="F:spheroidene monooxygenase activity"/>
    <property type="evidence" value="ECO:0007669"/>
    <property type="project" value="UniProtKB-EC"/>
</dbReference>
<proteinExistence type="predicted"/>
<evidence type="ECO:0000313" key="1">
    <source>
        <dbReference type="EMBL" id="KIT14872.1"/>
    </source>
</evidence>